<sequence length="71" mass="7505">KIRVNAVLPGFIRTPMTDAMPPSVLKGMVSLVPQQRLGEPEEIANAVLFLSSDMSSYITGATLEVTGGLGM</sequence>
<reference evidence="4" key="1">
    <citation type="submission" date="2010-08" db="EMBL/GenBank/DDBJ databases">
        <authorList>
            <consortium name="Caenorhabditis japonica Sequencing Consortium"/>
            <person name="Wilson R.K."/>
        </authorList>
    </citation>
    <scope>NUCLEOTIDE SEQUENCE [LARGE SCALE GENOMIC DNA]</scope>
    <source>
        <strain evidence="4">DF5081</strain>
    </source>
</reference>
<dbReference type="GO" id="GO:0016491">
    <property type="term" value="F:oxidoreductase activity"/>
    <property type="evidence" value="ECO:0007669"/>
    <property type="project" value="UniProtKB-KW"/>
</dbReference>
<dbReference type="PANTHER" id="PTHR24321">
    <property type="entry name" value="DEHYDROGENASES, SHORT CHAIN"/>
    <property type="match status" value="1"/>
</dbReference>
<dbReference type="PANTHER" id="PTHR24321:SF8">
    <property type="entry name" value="ESTRADIOL 17-BETA-DEHYDROGENASE 8-RELATED"/>
    <property type="match status" value="1"/>
</dbReference>
<dbReference type="SUPFAM" id="SSF51735">
    <property type="entry name" value="NAD(P)-binding Rossmann-fold domains"/>
    <property type="match status" value="1"/>
</dbReference>
<keyword evidence="4" id="KW-1185">Reference proteome</keyword>
<proteinExistence type="inferred from homology"/>
<protein>
    <submittedName>
        <fullName evidence="3">Uncharacterized protein</fullName>
    </submittedName>
</protein>
<evidence type="ECO:0000256" key="2">
    <source>
        <dbReference type="ARBA" id="ARBA00023002"/>
    </source>
</evidence>
<dbReference type="OMA" id="CEWASNG"/>
<dbReference type="InterPro" id="IPR002347">
    <property type="entry name" value="SDR_fam"/>
</dbReference>
<evidence type="ECO:0000313" key="4">
    <source>
        <dbReference type="Proteomes" id="UP000005237"/>
    </source>
</evidence>
<dbReference type="Pfam" id="PF13561">
    <property type="entry name" value="adh_short_C2"/>
    <property type="match status" value="1"/>
</dbReference>
<accession>A0A8R1EDG0</accession>
<dbReference type="EnsemblMetazoa" id="CJA31830.1">
    <property type="protein sequence ID" value="CJA31830.1"/>
    <property type="gene ID" value="WBGene00207677"/>
</dbReference>
<evidence type="ECO:0000256" key="1">
    <source>
        <dbReference type="ARBA" id="ARBA00006484"/>
    </source>
</evidence>
<keyword evidence="2" id="KW-0560">Oxidoreductase</keyword>
<organism evidence="3 4">
    <name type="scientific">Caenorhabditis japonica</name>
    <dbReference type="NCBI Taxonomy" id="281687"/>
    <lineage>
        <taxon>Eukaryota</taxon>
        <taxon>Metazoa</taxon>
        <taxon>Ecdysozoa</taxon>
        <taxon>Nematoda</taxon>
        <taxon>Chromadorea</taxon>
        <taxon>Rhabditida</taxon>
        <taxon>Rhabditina</taxon>
        <taxon>Rhabditomorpha</taxon>
        <taxon>Rhabditoidea</taxon>
        <taxon>Rhabditidae</taxon>
        <taxon>Peloderinae</taxon>
        <taxon>Caenorhabditis</taxon>
    </lineage>
</organism>
<dbReference type="Proteomes" id="UP000005237">
    <property type="component" value="Unassembled WGS sequence"/>
</dbReference>
<reference evidence="3" key="2">
    <citation type="submission" date="2022-06" db="UniProtKB">
        <authorList>
            <consortium name="EnsemblMetazoa"/>
        </authorList>
    </citation>
    <scope>IDENTIFICATION</scope>
    <source>
        <strain evidence="3">DF5081</strain>
    </source>
</reference>
<name>A0A8R1EDG0_CAEJA</name>
<dbReference type="InterPro" id="IPR036291">
    <property type="entry name" value="NAD(P)-bd_dom_sf"/>
</dbReference>
<dbReference type="Gene3D" id="3.40.50.720">
    <property type="entry name" value="NAD(P)-binding Rossmann-like Domain"/>
    <property type="match status" value="1"/>
</dbReference>
<comment type="similarity">
    <text evidence="1">Belongs to the short-chain dehydrogenases/reductases (SDR) family.</text>
</comment>
<dbReference type="AlphaFoldDB" id="A0A8R1EDG0"/>
<evidence type="ECO:0000313" key="3">
    <source>
        <dbReference type="EnsemblMetazoa" id="CJA31830.1"/>
    </source>
</evidence>